<gene>
    <name evidence="2" type="ORF">BN1208_1351</name>
</gene>
<dbReference type="AlphaFoldDB" id="A0A0D6EXL6"/>
<dbReference type="HOGENOM" id="CLU_066901_0_1_4"/>
<dbReference type="Proteomes" id="UP000064007">
    <property type="component" value="Chromosome 1"/>
</dbReference>
<dbReference type="GO" id="GO:0016787">
    <property type="term" value="F:hydrolase activity"/>
    <property type="evidence" value="ECO:0007669"/>
    <property type="project" value="UniProtKB-KW"/>
</dbReference>
<proteinExistence type="predicted"/>
<feature type="domain" description="Isochorismatase-like" evidence="1">
    <location>
        <begin position="10"/>
        <end position="156"/>
    </location>
</feature>
<protein>
    <submittedName>
        <fullName evidence="2">Isochorismatase hydrolase</fullName>
    </submittedName>
</protein>
<dbReference type="Gene3D" id="3.40.50.850">
    <property type="entry name" value="Isochorismatase-like"/>
    <property type="match status" value="1"/>
</dbReference>
<dbReference type="Pfam" id="PF00857">
    <property type="entry name" value="Isochorismatase"/>
    <property type="match status" value="1"/>
</dbReference>
<dbReference type="RefSeq" id="WP_046489033.1">
    <property type="nucleotide sequence ID" value="NZ_LN827929.1"/>
</dbReference>
<dbReference type="PANTHER" id="PTHR14119">
    <property type="entry name" value="HYDROLASE"/>
    <property type="match status" value="1"/>
</dbReference>
<dbReference type="STRING" id="1581557.BN1208_1351"/>
<dbReference type="EMBL" id="LN827929">
    <property type="protein sequence ID" value="CEZ20231.1"/>
    <property type="molecule type" value="Genomic_DNA"/>
</dbReference>
<keyword evidence="2" id="KW-0378">Hydrolase</keyword>
<dbReference type="SUPFAM" id="SSF52499">
    <property type="entry name" value="Isochorismatase-like hydrolases"/>
    <property type="match status" value="1"/>
</dbReference>
<keyword evidence="3" id="KW-1185">Reference proteome</keyword>
<organism evidence="2 3">
    <name type="scientific">Candidatus Methylopumilus planktonicus</name>
    <dbReference type="NCBI Taxonomy" id="1581557"/>
    <lineage>
        <taxon>Bacteria</taxon>
        <taxon>Pseudomonadati</taxon>
        <taxon>Pseudomonadota</taxon>
        <taxon>Betaproteobacteria</taxon>
        <taxon>Nitrosomonadales</taxon>
        <taxon>Methylophilaceae</taxon>
        <taxon>Candidatus Methylopumilus</taxon>
    </lineage>
</organism>
<dbReference type="InterPro" id="IPR050993">
    <property type="entry name" value="Isochorismatase_domain"/>
</dbReference>
<dbReference type="InterPro" id="IPR036380">
    <property type="entry name" value="Isochorismatase-like_sf"/>
</dbReference>
<name>A0A0D6EXL6_9PROT</name>
<evidence type="ECO:0000259" key="1">
    <source>
        <dbReference type="Pfam" id="PF00857"/>
    </source>
</evidence>
<reference evidence="3" key="1">
    <citation type="submission" date="2014-12" db="EMBL/GenBank/DDBJ databases">
        <authorList>
            <person name="Salcher M.M."/>
        </authorList>
    </citation>
    <scope>NUCLEOTIDE SEQUENCE [LARGE SCALE GENOMIC DNA]</scope>
    <source>
        <strain evidence="3">MMS-10A-171</strain>
    </source>
</reference>
<dbReference type="InterPro" id="IPR000868">
    <property type="entry name" value="Isochorismatase-like_dom"/>
</dbReference>
<evidence type="ECO:0000313" key="2">
    <source>
        <dbReference type="EMBL" id="CEZ20231.1"/>
    </source>
</evidence>
<sequence>MINDQLLSQVVIIDIQDKLVDVMPKSDIEKVVDVSSMLIQAAKILEVPCLYTEQYPKGLGTTVKKLQTLLPHSAIEKKAFSCLDESKFKSALVKSRPQIILCGLETHICILQTALALKEAGKAVFVVEDATLSRSSLHHQNAIARLRSEGIVITNIESVIFEWLRVAEGDHFKAIAKLIKA</sequence>
<dbReference type="OrthoDB" id="9796958at2"/>
<accession>A0A0D6EXL6</accession>
<evidence type="ECO:0000313" key="3">
    <source>
        <dbReference type="Proteomes" id="UP000064007"/>
    </source>
</evidence>
<dbReference type="PANTHER" id="PTHR14119:SF3">
    <property type="entry name" value="ISOCHORISMATASE DOMAIN-CONTAINING PROTEIN 2"/>
    <property type="match status" value="1"/>
</dbReference>
<dbReference type="KEGG" id="mbat:BN1208_1351"/>